<dbReference type="Gene3D" id="1.10.1820.10">
    <property type="entry name" value="protein kinase ck2 holoenzyme, chain C, domain 1"/>
    <property type="match status" value="1"/>
</dbReference>
<dbReference type="SMART" id="SM01085">
    <property type="entry name" value="CK_II_beta"/>
    <property type="match status" value="1"/>
</dbReference>
<accession>A0A0C2IS01</accession>
<dbReference type="OrthoDB" id="6016909at2759"/>
<reference evidence="3 4" key="1">
    <citation type="journal article" date="2014" name="Genome Biol. Evol.">
        <title>The genome of the myxosporean Thelohanellus kitauei shows adaptations to nutrient acquisition within its fish host.</title>
        <authorList>
            <person name="Yang Y."/>
            <person name="Xiong J."/>
            <person name="Zhou Z."/>
            <person name="Huo F."/>
            <person name="Miao W."/>
            <person name="Ran C."/>
            <person name="Liu Y."/>
            <person name="Zhang J."/>
            <person name="Feng J."/>
            <person name="Wang M."/>
            <person name="Wang M."/>
            <person name="Wang L."/>
            <person name="Yao B."/>
        </authorList>
    </citation>
    <scope>NUCLEOTIDE SEQUENCE [LARGE SCALE GENOMIC DNA]</scope>
    <source>
        <strain evidence="3">Wuqing</strain>
    </source>
</reference>
<keyword evidence="3" id="KW-0418">Kinase</keyword>
<dbReference type="GO" id="GO:0019887">
    <property type="term" value="F:protein kinase regulator activity"/>
    <property type="evidence" value="ECO:0007669"/>
    <property type="project" value="InterPro"/>
</dbReference>
<comment type="subunit">
    <text evidence="2">Tetramer of two alpha and two beta subunits.</text>
</comment>
<keyword evidence="3" id="KW-0808">Transferase</keyword>
<dbReference type="EMBL" id="JWZT01002892">
    <property type="protein sequence ID" value="KII68204.1"/>
    <property type="molecule type" value="Genomic_DNA"/>
</dbReference>
<protein>
    <recommendedName>
        <fullName evidence="2">Casein kinase II subunit beta</fullName>
        <shortName evidence="2">CK II beta</shortName>
    </recommendedName>
</protein>
<dbReference type="Proteomes" id="UP000031668">
    <property type="component" value="Unassembled WGS sequence"/>
</dbReference>
<keyword evidence="4" id="KW-1185">Reference proteome</keyword>
<dbReference type="Pfam" id="PF01214">
    <property type="entry name" value="CK_II_beta"/>
    <property type="match status" value="1"/>
</dbReference>
<dbReference type="Gene3D" id="2.20.25.20">
    <property type="match status" value="1"/>
</dbReference>
<dbReference type="OMA" id="KVRDERQ"/>
<gene>
    <name evidence="3" type="ORF">RF11_04966</name>
</gene>
<evidence type="ECO:0000256" key="1">
    <source>
        <dbReference type="ARBA" id="ARBA00006941"/>
    </source>
</evidence>
<dbReference type="InterPro" id="IPR016149">
    <property type="entry name" value="Casein_kin_II_reg-sub_N"/>
</dbReference>
<comment type="caution">
    <text evidence="3">The sequence shown here is derived from an EMBL/GenBank/DDBJ whole genome shotgun (WGS) entry which is preliminary data.</text>
</comment>
<name>A0A0C2IS01_THEKT</name>
<evidence type="ECO:0000313" key="3">
    <source>
        <dbReference type="EMBL" id="KII68204.1"/>
    </source>
</evidence>
<dbReference type="InterPro" id="IPR035991">
    <property type="entry name" value="Casein_kinase_II_beta-like"/>
</dbReference>
<dbReference type="GO" id="GO:0005956">
    <property type="term" value="C:protein kinase CK2 complex"/>
    <property type="evidence" value="ECO:0007669"/>
    <property type="project" value="UniProtKB-UniRule"/>
</dbReference>
<dbReference type="AlphaFoldDB" id="A0A0C2IS01"/>
<dbReference type="PANTHER" id="PTHR11740">
    <property type="entry name" value="CASEIN KINASE II SUBUNIT BETA"/>
    <property type="match status" value="1"/>
</dbReference>
<evidence type="ECO:0000313" key="4">
    <source>
        <dbReference type="Proteomes" id="UP000031668"/>
    </source>
</evidence>
<sequence>MSTLEDPECVPESLKSASLLYGLAHARYILTSEGQKKMIDMYRNREFGVCNLYNCNKAPYLPIGMCHFLSGLDSTPKVSHVRLYCPRCENIYEPPTSLRNVDGAFFGTTFPHLLLMDYPALRPLPNKTPYPHKIYDFKIHPRGMQIQYEISNQILNDNKVPNKD</sequence>
<evidence type="ECO:0000256" key="2">
    <source>
        <dbReference type="RuleBase" id="RU361268"/>
    </source>
</evidence>
<dbReference type="PRINTS" id="PR00472">
    <property type="entry name" value="CASNKINASEII"/>
</dbReference>
<organism evidence="3 4">
    <name type="scientific">Thelohanellus kitauei</name>
    <name type="common">Myxosporean</name>
    <dbReference type="NCBI Taxonomy" id="669202"/>
    <lineage>
        <taxon>Eukaryota</taxon>
        <taxon>Metazoa</taxon>
        <taxon>Cnidaria</taxon>
        <taxon>Myxozoa</taxon>
        <taxon>Myxosporea</taxon>
        <taxon>Bivalvulida</taxon>
        <taxon>Platysporina</taxon>
        <taxon>Myxobolidae</taxon>
        <taxon>Thelohanellus</taxon>
    </lineage>
</organism>
<dbReference type="FunFam" id="2.20.25.20:FF:000001">
    <property type="entry name" value="Casein kinase II subunit beta"/>
    <property type="match status" value="1"/>
</dbReference>
<dbReference type="InterPro" id="IPR000704">
    <property type="entry name" value="Casein_kinase_II_reg-sub"/>
</dbReference>
<dbReference type="SUPFAM" id="SSF57798">
    <property type="entry name" value="Casein kinase II beta subunit"/>
    <property type="match status" value="1"/>
</dbReference>
<dbReference type="GO" id="GO:0005737">
    <property type="term" value="C:cytoplasm"/>
    <property type="evidence" value="ECO:0007669"/>
    <property type="project" value="TreeGrafter"/>
</dbReference>
<comment type="similarity">
    <text evidence="1 2">Belongs to the casein kinase 2 subunit beta family.</text>
</comment>
<dbReference type="PANTHER" id="PTHR11740:SF0">
    <property type="entry name" value="CASEIN KINASE II SUBUNIT BETA"/>
    <property type="match status" value="1"/>
</dbReference>
<proteinExistence type="inferred from homology"/>
<dbReference type="GO" id="GO:0016301">
    <property type="term" value="F:kinase activity"/>
    <property type="evidence" value="ECO:0007669"/>
    <property type="project" value="UniProtKB-KW"/>
</dbReference>